<organism evidence="2 3">
    <name type="scientific">Fibroporia radiculosa</name>
    <dbReference type="NCBI Taxonomy" id="599839"/>
    <lineage>
        <taxon>Eukaryota</taxon>
        <taxon>Fungi</taxon>
        <taxon>Dikarya</taxon>
        <taxon>Basidiomycota</taxon>
        <taxon>Agaricomycotina</taxon>
        <taxon>Agaricomycetes</taxon>
        <taxon>Polyporales</taxon>
        <taxon>Fibroporiaceae</taxon>
        <taxon>Fibroporia</taxon>
    </lineage>
</organism>
<sequence>MSTTSRSLTSLHTMQTTESQIVLILVGLIGSGKSTFAQALEQQLPHFRRCNQDDLAGDRRRVEVLARESLRAGLSVCIDRTNFDPRQRATWINMAYEFPGTQVWILVFDTPYEVCAQRLQERINHPTIKTPEHGRSVLERFHSQYQAPSPYEGYSRLLSLRPSDHPSPVYTYDDISGILQRIQDAPSPASTPATGPKGRGHHTRGYRGHQTRGHGDYRGCRGSGSRFGRSSHNPLYGSDRPGFERHGTSSGSRENFNNSRSDSDSWRS</sequence>
<feature type="region of interest" description="Disordered" evidence="1">
    <location>
        <begin position="185"/>
        <end position="268"/>
    </location>
</feature>
<dbReference type="STRING" id="599839.J4GND7"/>
<dbReference type="InterPro" id="IPR027417">
    <property type="entry name" value="P-loop_NTPase"/>
</dbReference>
<dbReference type="Proteomes" id="UP000006352">
    <property type="component" value="Unassembled WGS sequence"/>
</dbReference>
<gene>
    <name evidence="2" type="ORF">FIBRA_03258</name>
</gene>
<dbReference type="EMBL" id="HE797023">
    <property type="protein sequence ID" value="CCM01210.1"/>
    <property type="molecule type" value="Genomic_DNA"/>
</dbReference>
<dbReference type="AlphaFoldDB" id="J4GND7"/>
<dbReference type="GO" id="GO:0046404">
    <property type="term" value="F:ATP-dependent polydeoxyribonucleotide 5'-hydroxyl-kinase activity"/>
    <property type="evidence" value="ECO:0007669"/>
    <property type="project" value="TreeGrafter"/>
</dbReference>
<dbReference type="GeneID" id="24096121"/>
<dbReference type="GO" id="GO:0006281">
    <property type="term" value="P:DNA repair"/>
    <property type="evidence" value="ECO:0007669"/>
    <property type="project" value="TreeGrafter"/>
</dbReference>
<name>J4GND7_9APHY</name>
<dbReference type="GO" id="GO:0046403">
    <property type="term" value="F:polynucleotide 3'-phosphatase activity"/>
    <property type="evidence" value="ECO:0007669"/>
    <property type="project" value="TreeGrafter"/>
</dbReference>
<evidence type="ECO:0008006" key="4">
    <source>
        <dbReference type="Google" id="ProtNLM"/>
    </source>
</evidence>
<dbReference type="OrthoDB" id="3512845at2759"/>
<evidence type="ECO:0000313" key="2">
    <source>
        <dbReference type="EMBL" id="CCM01210.1"/>
    </source>
</evidence>
<evidence type="ECO:0000256" key="1">
    <source>
        <dbReference type="SAM" id="MobiDB-lite"/>
    </source>
</evidence>
<dbReference type="SUPFAM" id="SSF52540">
    <property type="entry name" value="P-loop containing nucleoside triphosphate hydrolases"/>
    <property type="match status" value="1"/>
</dbReference>
<reference evidence="2 3" key="1">
    <citation type="journal article" date="2012" name="Appl. Environ. Microbiol.">
        <title>Short-read sequencing for genomic analysis of the brown rot fungus Fibroporia radiculosa.</title>
        <authorList>
            <person name="Tang J.D."/>
            <person name="Perkins A.D."/>
            <person name="Sonstegard T.S."/>
            <person name="Schroeder S.G."/>
            <person name="Burgess S.C."/>
            <person name="Diehl S.V."/>
        </authorList>
    </citation>
    <scope>NUCLEOTIDE SEQUENCE [LARGE SCALE GENOMIC DNA]</scope>
    <source>
        <strain evidence="2 3">TFFH 294</strain>
    </source>
</reference>
<dbReference type="PANTHER" id="PTHR12083:SF9">
    <property type="entry name" value="BIFUNCTIONAL POLYNUCLEOTIDE PHOSPHATASE_KINASE"/>
    <property type="match status" value="1"/>
</dbReference>
<accession>J4GND7</accession>
<dbReference type="PANTHER" id="PTHR12083">
    <property type="entry name" value="BIFUNCTIONAL POLYNUCLEOTIDE PHOSPHATASE/KINASE"/>
    <property type="match status" value="1"/>
</dbReference>
<feature type="compositionally biased region" description="Low complexity" evidence="1">
    <location>
        <begin position="185"/>
        <end position="194"/>
    </location>
</feature>
<proteinExistence type="predicted"/>
<evidence type="ECO:0000313" key="3">
    <source>
        <dbReference type="Proteomes" id="UP000006352"/>
    </source>
</evidence>
<dbReference type="Pfam" id="PF13671">
    <property type="entry name" value="AAA_33"/>
    <property type="match status" value="1"/>
</dbReference>
<keyword evidence="3" id="KW-1185">Reference proteome</keyword>
<feature type="compositionally biased region" description="Basic residues" evidence="1">
    <location>
        <begin position="198"/>
        <end position="212"/>
    </location>
</feature>
<dbReference type="RefSeq" id="XP_012180493.1">
    <property type="nucleotide sequence ID" value="XM_012325103.1"/>
</dbReference>
<protein>
    <recommendedName>
        <fullName evidence="4">P-loop containing nucleoside triphosphate hydrolase protein</fullName>
    </recommendedName>
</protein>
<dbReference type="GO" id="GO:0003690">
    <property type="term" value="F:double-stranded DNA binding"/>
    <property type="evidence" value="ECO:0007669"/>
    <property type="project" value="TreeGrafter"/>
</dbReference>
<dbReference type="InParanoid" id="J4GND7"/>
<dbReference type="Gene3D" id="3.40.50.300">
    <property type="entry name" value="P-loop containing nucleotide triphosphate hydrolases"/>
    <property type="match status" value="1"/>
</dbReference>
<dbReference type="HOGENOM" id="CLU_073629_0_0_1"/>